<accession>A0ABP6Y4G0</accession>
<gene>
    <name evidence="5" type="ORF">GCM10022222_71600</name>
</gene>
<dbReference type="Gene3D" id="1.10.10.60">
    <property type="entry name" value="Homeodomain-like"/>
    <property type="match status" value="2"/>
</dbReference>
<sequence length="306" mass="32791">MSELLTDVWGRGAVFRPAVLRTPWALRMSTGAPLMVATMLRGHAWVVADGRDPVRIAEGQIAVVRGDVPYAVADAPSSVPTWTVTAADYCPGGTGPTRSCGRPVGEGTGEGPVLLTGAFERRGGFSRHLLHALPAVLVAPAAGSAVPSAEAMAEEVTRTGPGQMLVLERLLDLILVSALRGWFDEAPDWCRGMDDPWTGTALRLMYDSPAYPWTVAELAAKTGVSRAAFARRFTALVGEPPMTHLTGWRIALAAELLRDTDLTVDAIARRVGYSGAFALSVAFKRVRGSRPSDHRRPPLDERTGER</sequence>
<keyword evidence="6" id="KW-1185">Reference proteome</keyword>
<reference evidence="6" key="1">
    <citation type="journal article" date="2019" name="Int. J. Syst. Evol. Microbiol.">
        <title>The Global Catalogue of Microorganisms (GCM) 10K type strain sequencing project: providing services to taxonomists for standard genome sequencing and annotation.</title>
        <authorList>
            <consortium name="The Broad Institute Genomics Platform"/>
            <consortium name="The Broad Institute Genome Sequencing Center for Infectious Disease"/>
            <person name="Wu L."/>
            <person name="Ma J."/>
        </authorList>
    </citation>
    <scope>NUCLEOTIDE SEQUENCE [LARGE SCALE GENOMIC DNA]</scope>
    <source>
        <strain evidence="6">JCM 16898</strain>
    </source>
</reference>
<dbReference type="PROSITE" id="PS01124">
    <property type="entry name" value="HTH_ARAC_FAMILY_2"/>
    <property type="match status" value="1"/>
</dbReference>
<dbReference type="EMBL" id="BAAAZN010000021">
    <property type="protein sequence ID" value="GAA3576551.1"/>
    <property type="molecule type" value="Genomic_DNA"/>
</dbReference>
<organism evidence="5 6">
    <name type="scientific">Amycolatopsis ultiminotia</name>
    <dbReference type="NCBI Taxonomy" id="543629"/>
    <lineage>
        <taxon>Bacteria</taxon>
        <taxon>Bacillati</taxon>
        <taxon>Actinomycetota</taxon>
        <taxon>Actinomycetes</taxon>
        <taxon>Pseudonocardiales</taxon>
        <taxon>Pseudonocardiaceae</taxon>
        <taxon>Amycolatopsis</taxon>
    </lineage>
</organism>
<dbReference type="Pfam" id="PF12833">
    <property type="entry name" value="HTH_18"/>
    <property type="match status" value="1"/>
</dbReference>
<protein>
    <submittedName>
        <fullName evidence="5">AraC family transcriptional regulator</fullName>
    </submittedName>
</protein>
<dbReference type="PANTHER" id="PTHR46796">
    <property type="entry name" value="HTH-TYPE TRANSCRIPTIONAL ACTIVATOR RHAS-RELATED"/>
    <property type="match status" value="1"/>
</dbReference>
<evidence type="ECO:0000256" key="3">
    <source>
        <dbReference type="ARBA" id="ARBA00023163"/>
    </source>
</evidence>
<dbReference type="InterPro" id="IPR050204">
    <property type="entry name" value="AraC_XylS_family_regulators"/>
</dbReference>
<dbReference type="InterPro" id="IPR032783">
    <property type="entry name" value="AraC_lig"/>
</dbReference>
<dbReference type="SUPFAM" id="SSF46689">
    <property type="entry name" value="Homeodomain-like"/>
    <property type="match status" value="2"/>
</dbReference>
<evidence type="ECO:0000259" key="4">
    <source>
        <dbReference type="PROSITE" id="PS01124"/>
    </source>
</evidence>
<keyword evidence="1" id="KW-0805">Transcription regulation</keyword>
<evidence type="ECO:0000256" key="1">
    <source>
        <dbReference type="ARBA" id="ARBA00023015"/>
    </source>
</evidence>
<evidence type="ECO:0000256" key="2">
    <source>
        <dbReference type="ARBA" id="ARBA00023125"/>
    </source>
</evidence>
<keyword evidence="3" id="KW-0804">Transcription</keyword>
<dbReference type="InterPro" id="IPR009057">
    <property type="entry name" value="Homeodomain-like_sf"/>
</dbReference>
<dbReference type="SMART" id="SM00342">
    <property type="entry name" value="HTH_ARAC"/>
    <property type="match status" value="1"/>
</dbReference>
<evidence type="ECO:0000313" key="6">
    <source>
        <dbReference type="Proteomes" id="UP001500689"/>
    </source>
</evidence>
<keyword evidence="2" id="KW-0238">DNA-binding</keyword>
<proteinExistence type="predicted"/>
<name>A0ABP6Y4G0_9PSEU</name>
<dbReference type="PANTHER" id="PTHR46796:SF13">
    <property type="entry name" value="HTH-TYPE TRANSCRIPTIONAL ACTIVATOR RHAS"/>
    <property type="match status" value="1"/>
</dbReference>
<dbReference type="Proteomes" id="UP001500689">
    <property type="component" value="Unassembled WGS sequence"/>
</dbReference>
<feature type="domain" description="HTH araC/xylS-type" evidence="4">
    <location>
        <begin position="199"/>
        <end position="297"/>
    </location>
</feature>
<dbReference type="Pfam" id="PF12852">
    <property type="entry name" value="Cupin_6"/>
    <property type="match status" value="1"/>
</dbReference>
<comment type="caution">
    <text evidence="5">The sequence shown here is derived from an EMBL/GenBank/DDBJ whole genome shotgun (WGS) entry which is preliminary data.</text>
</comment>
<dbReference type="InterPro" id="IPR018060">
    <property type="entry name" value="HTH_AraC"/>
</dbReference>
<evidence type="ECO:0000313" key="5">
    <source>
        <dbReference type="EMBL" id="GAA3576551.1"/>
    </source>
</evidence>